<proteinExistence type="predicted"/>
<evidence type="ECO:0000256" key="3">
    <source>
        <dbReference type="ARBA" id="ARBA00022537"/>
    </source>
</evidence>
<dbReference type="AlphaFoldDB" id="A0A8C3L1W3"/>
<dbReference type="InterPro" id="IPR015926">
    <property type="entry name" value="Cytolysin/lectin"/>
</dbReference>
<reference evidence="7" key="1">
    <citation type="submission" date="2025-08" db="UniProtKB">
        <authorList>
            <consortium name="Ensembl"/>
        </authorList>
    </citation>
    <scope>IDENTIFICATION</scope>
</reference>
<comment type="subcellular location">
    <subcellularLocation>
        <location evidence="2">Nematocyst</location>
    </subcellularLocation>
    <subcellularLocation>
        <location evidence="1">Target cell membrane</location>
    </subcellularLocation>
</comment>
<keyword evidence="5" id="KW-0166">Nematocyst</keyword>
<accession>A0A8C3L1W3</accession>
<sequence length="202" mass="22703">MPLKEKEKKPRNDNCNPGQQGKGVESLMKNIDVCRSVGLEIINRTKTVTLKEFRSYCFSGQNVDPLPFEIGPDSKGICAFAKTPYSLRGSVGIVVCKADAFFLAITFSNPYDYILYKIEFALEIFTEENHLGILSDVFSKMMKSKPYCGSSLFQRATLESEHETLEVSKGNIRVQAKMSNNEKAILKVQVEEIDPPPYPTDM</sequence>
<evidence type="ECO:0000256" key="1">
    <source>
        <dbReference type="ARBA" id="ARBA00004175"/>
    </source>
</evidence>
<dbReference type="PANTHER" id="PTHR40388">
    <property type="entry name" value="BRYOPORIN"/>
    <property type="match status" value="1"/>
</dbReference>
<evidence type="ECO:0000256" key="2">
    <source>
        <dbReference type="ARBA" id="ARBA00004532"/>
    </source>
</evidence>
<dbReference type="Proteomes" id="UP000694543">
    <property type="component" value="Unplaced"/>
</dbReference>
<name>A0A8C3L1W3_CHRPC</name>
<dbReference type="GO" id="GO:0042151">
    <property type="term" value="C:nematocyst"/>
    <property type="evidence" value="ECO:0007669"/>
    <property type="project" value="UniProtKB-SubCell"/>
</dbReference>
<reference evidence="7" key="2">
    <citation type="submission" date="2025-09" db="UniProtKB">
        <authorList>
            <consortium name="Ensembl"/>
        </authorList>
    </citation>
    <scope>IDENTIFICATION</scope>
</reference>
<evidence type="ECO:0000313" key="7">
    <source>
        <dbReference type="Ensembl" id="ENSCPIP00010002218.1"/>
    </source>
</evidence>
<dbReference type="SUPFAM" id="SSF63724">
    <property type="entry name" value="Cytolysin/lectin"/>
    <property type="match status" value="1"/>
</dbReference>
<dbReference type="Ensembl" id="ENSCPIT00010002608.1">
    <property type="protein sequence ID" value="ENSCPIP00010002218.1"/>
    <property type="gene ID" value="ENSCPIG00010001725.1"/>
</dbReference>
<keyword evidence="3" id="KW-1052">Target cell membrane</keyword>
<keyword evidence="8" id="KW-1185">Reference proteome</keyword>
<feature type="compositionally biased region" description="Basic and acidic residues" evidence="6">
    <location>
        <begin position="1"/>
        <end position="12"/>
    </location>
</feature>
<protein>
    <submittedName>
        <fullName evidence="7">Uncharacterized protein</fullName>
    </submittedName>
</protein>
<dbReference type="Gene3D" id="2.60.270.20">
    <property type="entry name" value="Cytolysin/lectin"/>
    <property type="match status" value="1"/>
</dbReference>
<dbReference type="InterPro" id="IPR050677">
    <property type="entry name" value="Actinoporin_PFT"/>
</dbReference>
<dbReference type="PANTHER" id="PTHR40388:SF1">
    <property type="entry name" value="BRYOPORIN"/>
    <property type="match status" value="1"/>
</dbReference>
<evidence type="ECO:0000256" key="4">
    <source>
        <dbReference type="ARBA" id="ARBA00023298"/>
    </source>
</evidence>
<evidence type="ECO:0000256" key="6">
    <source>
        <dbReference type="SAM" id="MobiDB-lite"/>
    </source>
</evidence>
<evidence type="ECO:0000313" key="8">
    <source>
        <dbReference type="Proteomes" id="UP000694543"/>
    </source>
</evidence>
<keyword evidence="4" id="KW-1053">Target membrane</keyword>
<evidence type="ECO:0000256" key="5">
    <source>
        <dbReference type="ARBA" id="ARBA00023331"/>
    </source>
</evidence>
<dbReference type="GO" id="GO:0044218">
    <property type="term" value="C:other organism cell membrane"/>
    <property type="evidence" value="ECO:0007669"/>
    <property type="project" value="UniProtKB-KW"/>
</dbReference>
<keyword evidence="4" id="KW-0472">Membrane</keyword>
<organism evidence="7 8">
    <name type="scientific">Chrysolophus pictus</name>
    <name type="common">Golden pheasant</name>
    <name type="synonym">Phasianus pictus</name>
    <dbReference type="NCBI Taxonomy" id="9089"/>
    <lineage>
        <taxon>Eukaryota</taxon>
        <taxon>Metazoa</taxon>
        <taxon>Chordata</taxon>
        <taxon>Craniata</taxon>
        <taxon>Vertebrata</taxon>
        <taxon>Euteleostomi</taxon>
        <taxon>Archelosauria</taxon>
        <taxon>Archosauria</taxon>
        <taxon>Dinosauria</taxon>
        <taxon>Saurischia</taxon>
        <taxon>Theropoda</taxon>
        <taxon>Coelurosauria</taxon>
        <taxon>Aves</taxon>
        <taxon>Neognathae</taxon>
        <taxon>Galloanserae</taxon>
        <taxon>Galliformes</taxon>
        <taxon>Phasianidae</taxon>
        <taxon>Phasianinae</taxon>
        <taxon>Chrysolophus</taxon>
    </lineage>
</organism>
<feature type="region of interest" description="Disordered" evidence="6">
    <location>
        <begin position="1"/>
        <end position="23"/>
    </location>
</feature>